<feature type="transmembrane region" description="Helical" evidence="7">
    <location>
        <begin position="194"/>
        <end position="214"/>
    </location>
</feature>
<keyword evidence="5 7" id="KW-0472">Membrane</keyword>
<evidence type="ECO:0000256" key="6">
    <source>
        <dbReference type="SAM" id="MobiDB-lite"/>
    </source>
</evidence>
<evidence type="ECO:0000256" key="5">
    <source>
        <dbReference type="ARBA" id="ARBA00023136"/>
    </source>
</evidence>
<keyword evidence="3 7" id="KW-0812">Transmembrane</keyword>
<evidence type="ECO:0000313" key="9">
    <source>
        <dbReference type="EMBL" id="EID54288.1"/>
    </source>
</evidence>
<dbReference type="SUPFAM" id="SSF103481">
    <property type="entry name" value="Multidrug resistance efflux transporter EmrE"/>
    <property type="match status" value="2"/>
</dbReference>
<organism evidence="9 10">
    <name type="scientific">Saccharomonospora xinjiangensis XJ-54</name>
    <dbReference type="NCBI Taxonomy" id="882086"/>
    <lineage>
        <taxon>Bacteria</taxon>
        <taxon>Bacillati</taxon>
        <taxon>Actinomycetota</taxon>
        <taxon>Actinomycetes</taxon>
        <taxon>Pseudonocardiales</taxon>
        <taxon>Pseudonocardiaceae</taxon>
        <taxon>Saccharomonospora</taxon>
    </lineage>
</organism>
<dbReference type="eggNOG" id="COG0697">
    <property type="taxonomic scope" value="Bacteria"/>
</dbReference>
<evidence type="ECO:0000256" key="1">
    <source>
        <dbReference type="ARBA" id="ARBA00004141"/>
    </source>
</evidence>
<feature type="transmembrane region" description="Helical" evidence="7">
    <location>
        <begin position="254"/>
        <end position="277"/>
    </location>
</feature>
<dbReference type="Proteomes" id="UP000004691">
    <property type="component" value="Unassembled WGS sequence"/>
</dbReference>
<feature type="region of interest" description="Disordered" evidence="6">
    <location>
        <begin position="342"/>
        <end position="372"/>
    </location>
</feature>
<feature type="transmembrane region" description="Helical" evidence="7">
    <location>
        <begin position="314"/>
        <end position="331"/>
    </location>
</feature>
<feature type="domain" description="EamA" evidence="8">
    <location>
        <begin position="195"/>
        <end position="330"/>
    </location>
</feature>
<feature type="transmembrane region" description="Helical" evidence="7">
    <location>
        <begin position="226"/>
        <end position="248"/>
    </location>
</feature>
<feature type="transmembrane region" description="Helical" evidence="7">
    <location>
        <begin position="80"/>
        <end position="98"/>
    </location>
</feature>
<gene>
    <name evidence="9" type="ORF">SacxiDRAFT_2053</name>
</gene>
<comment type="subcellular location">
    <subcellularLocation>
        <location evidence="1">Membrane</location>
        <topology evidence="1">Multi-pass membrane protein</topology>
    </subcellularLocation>
</comment>
<evidence type="ECO:0000313" key="10">
    <source>
        <dbReference type="Proteomes" id="UP000004691"/>
    </source>
</evidence>
<feature type="transmembrane region" description="Helical" evidence="7">
    <location>
        <begin position="289"/>
        <end position="308"/>
    </location>
</feature>
<sequence>MGELHVRIPPVLVCWGGFTVIVVAHRDFPSDSASPEVATVGRQRGGQFGVAVQFVLLAVTWGSSFLLIKLGLAGLSPMQVVWARLVFGALALGSVVLFTRQPVPREPVVWAHLTVVAMLLCVVPFTLFAWAELHISSGMASIWNATTPLTTVAFTAVALRSERLTKARAAGLALGFAGVLLLIAPMVVGTSHDLLGNLACLGATACYGAAFCYLRAFVAHRDLPAVSVAFVQVASGAAVMVLATPVVAGGAMNLTPTVVVSMVVLGAVGTGLAYIWNTNVVRSWGATRGASVTYATPVVGVALGVVLLDESLTWNQPVGAALVVAGIVVAGRRIPRAVSAVVKAPNEPEPPPSQDAPGARPRRRGGRPELRR</sequence>
<dbReference type="EMBL" id="JH636049">
    <property type="protein sequence ID" value="EID54288.1"/>
    <property type="molecule type" value="Genomic_DNA"/>
</dbReference>
<comment type="similarity">
    <text evidence="2">Belongs to the EamA transporter family.</text>
</comment>
<dbReference type="AlphaFoldDB" id="I0V2D5"/>
<dbReference type="GO" id="GO:0016020">
    <property type="term" value="C:membrane"/>
    <property type="evidence" value="ECO:0007669"/>
    <property type="project" value="UniProtKB-SubCell"/>
</dbReference>
<feature type="transmembrane region" description="Helical" evidence="7">
    <location>
        <begin position="171"/>
        <end position="188"/>
    </location>
</feature>
<dbReference type="InterPro" id="IPR037185">
    <property type="entry name" value="EmrE-like"/>
</dbReference>
<keyword evidence="4 7" id="KW-1133">Transmembrane helix</keyword>
<feature type="domain" description="EamA" evidence="8">
    <location>
        <begin position="54"/>
        <end position="183"/>
    </location>
</feature>
<dbReference type="HOGENOM" id="CLU_033863_5_2_11"/>
<dbReference type="PANTHER" id="PTHR32322">
    <property type="entry name" value="INNER MEMBRANE TRANSPORTER"/>
    <property type="match status" value="1"/>
</dbReference>
<feature type="transmembrane region" description="Helical" evidence="7">
    <location>
        <begin position="142"/>
        <end position="159"/>
    </location>
</feature>
<evidence type="ECO:0000259" key="8">
    <source>
        <dbReference type="Pfam" id="PF00892"/>
    </source>
</evidence>
<proteinExistence type="inferred from homology"/>
<accession>I0V2D5</accession>
<evidence type="ECO:0000256" key="7">
    <source>
        <dbReference type="SAM" id="Phobius"/>
    </source>
</evidence>
<dbReference type="STRING" id="882086.SacxiDRAFT_2053"/>
<feature type="transmembrane region" description="Helical" evidence="7">
    <location>
        <begin position="45"/>
        <end position="68"/>
    </location>
</feature>
<name>I0V2D5_9PSEU</name>
<dbReference type="InterPro" id="IPR050638">
    <property type="entry name" value="AA-Vitamin_Transporters"/>
</dbReference>
<keyword evidence="10" id="KW-1185">Reference proteome</keyword>
<dbReference type="InterPro" id="IPR000620">
    <property type="entry name" value="EamA_dom"/>
</dbReference>
<protein>
    <submittedName>
        <fullName evidence="9">DMT(Drug/metabolite transporter) superfamily permease</fullName>
    </submittedName>
</protein>
<reference evidence="9 10" key="1">
    <citation type="submission" date="2012-01" db="EMBL/GenBank/DDBJ databases">
        <title>Improved High-Quality Draft sequence of Saccharomonospora xinjiangensis XJ-54.</title>
        <authorList>
            <consortium name="US DOE Joint Genome Institute"/>
            <person name="Lucas S."/>
            <person name="Han J."/>
            <person name="Lapidus A."/>
            <person name="Cheng J.-F."/>
            <person name="Goodwin L."/>
            <person name="Pitluck S."/>
            <person name="Peters L."/>
            <person name="Mikhailova N."/>
            <person name="Teshima H."/>
            <person name="Detter J.C."/>
            <person name="Han C."/>
            <person name="Tapia R."/>
            <person name="Land M."/>
            <person name="Hauser L."/>
            <person name="Kyrpides N."/>
            <person name="Ivanova N."/>
            <person name="Pagani I."/>
            <person name="Brambilla E.-M."/>
            <person name="Klenk H.-P."/>
            <person name="Woyke T."/>
        </authorList>
    </citation>
    <scope>NUCLEOTIDE SEQUENCE [LARGE SCALE GENOMIC DNA]</scope>
    <source>
        <strain evidence="9 10">XJ-54</strain>
    </source>
</reference>
<evidence type="ECO:0000256" key="4">
    <source>
        <dbReference type="ARBA" id="ARBA00022989"/>
    </source>
</evidence>
<evidence type="ECO:0000256" key="3">
    <source>
        <dbReference type="ARBA" id="ARBA00022692"/>
    </source>
</evidence>
<evidence type="ECO:0000256" key="2">
    <source>
        <dbReference type="ARBA" id="ARBA00007362"/>
    </source>
</evidence>
<dbReference type="Pfam" id="PF00892">
    <property type="entry name" value="EamA"/>
    <property type="match status" value="2"/>
</dbReference>
<feature type="transmembrane region" description="Helical" evidence="7">
    <location>
        <begin position="110"/>
        <end position="130"/>
    </location>
</feature>
<dbReference type="RefSeq" id="WP_006238438.1">
    <property type="nucleotide sequence ID" value="NZ_JH636049.1"/>
</dbReference>
<dbReference type="PANTHER" id="PTHR32322:SF9">
    <property type="entry name" value="AMINO-ACID METABOLITE EFFLUX PUMP-RELATED"/>
    <property type="match status" value="1"/>
</dbReference>